<evidence type="ECO:0000256" key="1">
    <source>
        <dbReference type="SAM" id="Phobius"/>
    </source>
</evidence>
<keyword evidence="1" id="KW-0472">Membrane</keyword>
<dbReference type="Proteomes" id="UP001528850">
    <property type="component" value="Unassembled WGS sequence"/>
</dbReference>
<gene>
    <name evidence="2" type="ORF">P3W24_09060</name>
</gene>
<evidence type="ECO:0000313" key="2">
    <source>
        <dbReference type="EMBL" id="MDF4025111.1"/>
    </source>
</evidence>
<sequence length="194" mass="21329">MTPNNAVTTRVWLRRLRWSLNALPRADRDDITCEIESHISDRIAQGMIEEHVLAALGPPELYARAFLDDFELNGALANQGLLAMCKVALHRITRSLAAFVGVVAAGCLGIMAMAIILTVVMRFIDPVHWGLWLTAHSLTLGVVDSPSEGRELLGAWLYAWAVIWLILCWTLGKAVLLTSLRHIAKSTSLPAVNP</sequence>
<comment type="caution">
    <text evidence="2">The sequence shown here is derived from an EMBL/GenBank/DDBJ whole genome shotgun (WGS) entry which is preliminary data.</text>
</comment>
<accession>A0ABT6BAF0</accession>
<organism evidence="2 3">
    <name type="scientific">Luteibacter sahnii</name>
    <dbReference type="NCBI Taxonomy" id="3021977"/>
    <lineage>
        <taxon>Bacteria</taxon>
        <taxon>Pseudomonadati</taxon>
        <taxon>Pseudomonadota</taxon>
        <taxon>Gammaproteobacteria</taxon>
        <taxon>Lysobacterales</taxon>
        <taxon>Rhodanobacteraceae</taxon>
        <taxon>Luteibacter</taxon>
    </lineage>
</organism>
<dbReference type="EMBL" id="JARJJS010000002">
    <property type="protein sequence ID" value="MDF4025111.1"/>
    <property type="molecule type" value="Genomic_DNA"/>
</dbReference>
<name>A0ABT6BAF0_9GAMM</name>
<reference evidence="2 3" key="1">
    <citation type="journal article" date="2024" name="Curr. Microbiol.">
        <title>Luteibacter sahnii sp. nov., A Novel Yellow-Colored Xanthomonadin Pigment Producing Probiotic Bacterium from Healthy Rice Seed Microbiome.</title>
        <authorList>
            <person name="Jaiswal G."/>
            <person name="Rana R."/>
            <person name="Nayak P.K."/>
            <person name="Chouhan R."/>
            <person name="Gandhi S.G."/>
            <person name="Patel H.K."/>
            <person name="Patil P.B."/>
        </authorList>
    </citation>
    <scope>NUCLEOTIDE SEQUENCE [LARGE SCALE GENOMIC DNA]</scope>
    <source>
        <strain evidence="2 3">PPL201</strain>
    </source>
</reference>
<proteinExistence type="predicted"/>
<feature type="transmembrane region" description="Helical" evidence="1">
    <location>
        <begin position="155"/>
        <end position="176"/>
    </location>
</feature>
<dbReference type="Pfam" id="PF22564">
    <property type="entry name" value="HAAS"/>
    <property type="match status" value="1"/>
</dbReference>
<keyword evidence="3" id="KW-1185">Reference proteome</keyword>
<protein>
    <submittedName>
        <fullName evidence="2">DUF1700 domain-containing protein</fullName>
    </submittedName>
</protein>
<evidence type="ECO:0000313" key="3">
    <source>
        <dbReference type="Proteomes" id="UP001528850"/>
    </source>
</evidence>
<keyword evidence="1" id="KW-0812">Transmembrane</keyword>
<keyword evidence="1" id="KW-1133">Transmembrane helix</keyword>
<feature type="transmembrane region" description="Helical" evidence="1">
    <location>
        <begin position="96"/>
        <end position="124"/>
    </location>
</feature>